<evidence type="ECO:0000313" key="3">
    <source>
        <dbReference type="RefSeq" id="XP_022236052.1"/>
    </source>
</evidence>
<dbReference type="GeneID" id="111083697"/>
<dbReference type="PANTHER" id="PTHR12156:SF5">
    <property type="entry name" value="FI18040P1"/>
    <property type="match status" value="1"/>
</dbReference>
<accession>A0ABM1RXE7</accession>
<sequence length="206" mass="24479">MAKKNLQERQQELEELLGLQQLLSEEVIDEKPKFSKYERTKEMYKFGEGFEEKGTDRFKEHYELELELLETNKKTFEDLEFQHLEHQTHFEEEKDILSQKLNDLRNDIQDRQNKLQGLKEQRKCVKEQITQEKTKAHLEKKRAMGELNQLQLKFQETNKLLESLQGVSDSSSTPESSSENSSVLSDHERVSVRNSLYIIRYICIHC</sequence>
<feature type="compositionally biased region" description="Low complexity" evidence="1">
    <location>
        <begin position="168"/>
        <end position="184"/>
    </location>
</feature>
<dbReference type="InterPro" id="IPR052212">
    <property type="entry name" value="PH-like_domain"/>
</dbReference>
<protein>
    <submittedName>
        <fullName evidence="3">Pleckstrin homology-like domain family B member 2</fullName>
    </submittedName>
</protein>
<feature type="region of interest" description="Disordered" evidence="1">
    <location>
        <begin position="164"/>
        <end position="186"/>
    </location>
</feature>
<proteinExistence type="predicted"/>
<keyword evidence="2" id="KW-1185">Reference proteome</keyword>
<gene>
    <name evidence="3" type="primary">LOC111083697</name>
</gene>
<evidence type="ECO:0000256" key="1">
    <source>
        <dbReference type="SAM" id="MobiDB-lite"/>
    </source>
</evidence>
<dbReference type="RefSeq" id="XP_022236052.1">
    <property type="nucleotide sequence ID" value="XM_022380344.1"/>
</dbReference>
<name>A0ABM1RXE7_LIMPO</name>
<dbReference type="PANTHER" id="PTHR12156">
    <property type="entry name" value="PLECKSTRIN HOMOLOGY-LIKE DOMAIN, FAMILY B, MEMBER 3"/>
    <property type="match status" value="1"/>
</dbReference>
<organism evidence="2 3">
    <name type="scientific">Limulus polyphemus</name>
    <name type="common">Atlantic horseshoe crab</name>
    <dbReference type="NCBI Taxonomy" id="6850"/>
    <lineage>
        <taxon>Eukaryota</taxon>
        <taxon>Metazoa</taxon>
        <taxon>Ecdysozoa</taxon>
        <taxon>Arthropoda</taxon>
        <taxon>Chelicerata</taxon>
        <taxon>Merostomata</taxon>
        <taxon>Xiphosura</taxon>
        <taxon>Limulidae</taxon>
        <taxon>Limulus</taxon>
    </lineage>
</organism>
<evidence type="ECO:0000313" key="2">
    <source>
        <dbReference type="Proteomes" id="UP000694941"/>
    </source>
</evidence>
<reference evidence="3" key="1">
    <citation type="submission" date="2025-08" db="UniProtKB">
        <authorList>
            <consortium name="RefSeq"/>
        </authorList>
    </citation>
    <scope>IDENTIFICATION</scope>
    <source>
        <tissue evidence="3">Muscle</tissue>
    </source>
</reference>
<dbReference type="Proteomes" id="UP000694941">
    <property type="component" value="Unplaced"/>
</dbReference>